<accession>A0A8C0TWH4</accession>
<reference evidence="2" key="2">
    <citation type="submission" date="2025-09" db="UniProtKB">
        <authorList>
            <consortium name="Ensembl"/>
        </authorList>
    </citation>
    <scope>IDENTIFICATION</scope>
</reference>
<evidence type="ECO:0000313" key="3">
    <source>
        <dbReference type="Proteomes" id="UP000694410"/>
    </source>
</evidence>
<evidence type="ECO:0000313" key="2">
    <source>
        <dbReference type="Ensembl" id="ENSCCEP00000000447.1"/>
    </source>
</evidence>
<evidence type="ECO:0000256" key="1">
    <source>
        <dbReference type="SAM" id="Phobius"/>
    </source>
</evidence>
<keyword evidence="1" id="KW-0472">Membrane</keyword>
<dbReference type="Ensembl" id="ENSCCET00000000844.1">
    <property type="protein sequence ID" value="ENSCCEP00000000447.1"/>
    <property type="gene ID" value="ENSCCEG00000000583.1"/>
</dbReference>
<reference evidence="2" key="1">
    <citation type="submission" date="2025-08" db="UniProtKB">
        <authorList>
            <consortium name="Ensembl"/>
        </authorList>
    </citation>
    <scope>IDENTIFICATION</scope>
</reference>
<sequence>CLQRAFPVPVKLMELFPLTFVACVSGNMTLVIYFLGADPGMPEPTIWSSWEDLNFA</sequence>
<proteinExistence type="predicted"/>
<protein>
    <submittedName>
        <fullName evidence="2">Uncharacterized protein</fullName>
    </submittedName>
</protein>
<keyword evidence="1" id="KW-1133">Transmembrane helix</keyword>
<keyword evidence="3" id="KW-1185">Reference proteome</keyword>
<organism evidence="2 3">
    <name type="scientific">Cyanistes caeruleus</name>
    <name type="common">Eurasian blue tit</name>
    <name type="synonym">Parus caeruleus</name>
    <dbReference type="NCBI Taxonomy" id="156563"/>
    <lineage>
        <taxon>Eukaryota</taxon>
        <taxon>Metazoa</taxon>
        <taxon>Chordata</taxon>
        <taxon>Craniata</taxon>
        <taxon>Vertebrata</taxon>
        <taxon>Euteleostomi</taxon>
        <taxon>Archelosauria</taxon>
        <taxon>Archosauria</taxon>
        <taxon>Dinosauria</taxon>
        <taxon>Saurischia</taxon>
        <taxon>Theropoda</taxon>
        <taxon>Coelurosauria</taxon>
        <taxon>Aves</taxon>
        <taxon>Neognathae</taxon>
        <taxon>Neoaves</taxon>
        <taxon>Telluraves</taxon>
        <taxon>Australaves</taxon>
        <taxon>Passeriformes</taxon>
        <taxon>Paridae</taxon>
        <taxon>Cyanistes</taxon>
    </lineage>
</organism>
<dbReference type="Proteomes" id="UP000694410">
    <property type="component" value="Unplaced"/>
</dbReference>
<feature type="transmembrane region" description="Helical" evidence="1">
    <location>
        <begin position="12"/>
        <end position="35"/>
    </location>
</feature>
<name>A0A8C0TWH4_CYACU</name>
<keyword evidence="1" id="KW-0812">Transmembrane</keyword>
<dbReference type="AlphaFoldDB" id="A0A8C0TWH4"/>